<evidence type="ECO:0000313" key="3">
    <source>
        <dbReference type="EMBL" id="MDI5971486.1"/>
    </source>
</evidence>
<evidence type="ECO:0000256" key="1">
    <source>
        <dbReference type="SAM" id="MobiDB-lite"/>
    </source>
</evidence>
<organism evidence="3">
    <name type="scientific">Streptantibioticus silvisoli</name>
    <dbReference type="NCBI Taxonomy" id="2705255"/>
    <lineage>
        <taxon>Bacteria</taxon>
        <taxon>Bacillati</taxon>
        <taxon>Actinomycetota</taxon>
        <taxon>Actinomycetes</taxon>
        <taxon>Kitasatosporales</taxon>
        <taxon>Streptomycetaceae</taxon>
        <taxon>Streptantibioticus</taxon>
    </lineage>
</organism>
<dbReference type="Proteomes" id="UP001156398">
    <property type="component" value="Unassembled WGS sequence"/>
</dbReference>
<dbReference type="EMBL" id="JAAGKO020000093">
    <property type="protein sequence ID" value="MDI5967482.1"/>
    <property type="molecule type" value="Genomic_DNA"/>
</dbReference>
<sequence>METGSAKGAERSQQARAAWDALDPETRERVAFLSPDEFTVADGEESSRQWQRFVEVLDRAERHEAL</sequence>
<evidence type="ECO:0000313" key="2">
    <source>
        <dbReference type="EMBL" id="MDI5967482.1"/>
    </source>
</evidence>
<feature type="region of interest" description="Disordered" evidence="1">
    <location>
        <begin position="1"/>
        <end position="22"/>
    </location>
</feature>
<dbReference type="RefSeq" id="WP_271315150.1">
    <property type="nucleotide sequence ID" value="NZ_JAAGKO020000093.1"/>
</dbReference>
<accession>A0AA90JYP8</accession>
<comment type="caution">
    <text evidence="3">The sequence shown here is derived from an EMBL/GenBank/DDBJ whole genome shotgun (WGS) entry which is preliminary data.</text>
</comment>
<dbReference type="AlphaFoldDB" id="A0AA90JYP8"/>
<protein>
    <submittedName>
        <fullName evidence="3">Uncharacterized protein</fullName>
    </submittedName>
</protein>
<evidence type="ECO:0000313" key="4">
    <source>
        <dbReference type="Proteomes" id="UP001156398"/>
    </source>
</evidence>
<name>A0AA90JYP8_9ACTN</name>
<gene>
    <name evidence="2" type="ORF">POF43_032975</name>
    <name evidence="3" type="ORF">POF50_019470</name>
</gene>
<keyword evidence="4" id="KW-1185">Reference proteome</keyword>
<proteinExistence type="predicted"/>
<dbReference type="EMBL" id="JABXJJ020000023">
    <property type="protein sequence ID" value="MDI5971486.1"/>
    <property type="molecule type" value="Genomic_DNA"/>
</dbReference>
<reference evidence="3 4" key="1">
    <citation type="submission" date="2023-05" db="EMBL/GenBank/DDBJ databases">
        <title>Streptantibioticus silvisoli sp. nov., acidotolerant actinomycetes 1 from pine litter.</title>
        <authorList>
            <person name="Swiecimska M."/>
            <person name="Golinska P."/>
            <person name="Sangal V."/>
            <person name="Wachnowicz B."/>
            <person name="Goodfellow M."/>
        </authorList>
    </citation>
    <scope>NUCLEOTIDE SEQUENCE</scope>
    <source>
        <strain evidence="3">SL13</strain>
        <strain evidence="2 4">SL54</strain>
    </source>
</reference>